<evidence type="ECO:0000256" key="6">
    <source>
        <dbReference type="ARBA" id="ARBA00023136"/>
    </source>
</evidence>
<organism evidence="8 9">
    <name type="scientific">Rotaria magnacalcarata</name>
    <dbReference type="NCBI Taxonomy" id="392030"/>
    <lineage>
        <taxon>Eukaryota</taxon>
        <taxon>Metazoa</taxon>
        <taxon>Spiralia</taxon>
        <taxon>Gnathifera</taxon>
        <taxon>Rotifera</taxon>
        <taxon>Eurotatoria</taxon>
        <taxon>Bdelloidea</taxon>
        <taxon>Philodinida</taxon>
        <taxon>Philodinidae</taxon>
        <taxon>Rotaria</taxon>
    </lineage>
</organism>
<accession>A0A8S2JKJ1</accession>
<keyword evidence="3 7" id="KW-0812">Transmembrane</keyword>
<comment type="caution">
    <text evidence="8">The sequence shown here is derived from an EMBL/GenBank/DDBJ whole genome shotgun (WGS) entry which is preliminary data.</text>
</comment>
<dbReference type="Proteomes" id="UP000681967">
    <property type="component" value="Unassembled WGS sequence"/>
</dbReference>
<comment type="subcellular location">
    <subcellularLocation>
        <location evidence="1">Membrane</location>
        <topology evidence="1">Multi-pass membrane protein</topology>
    </subcellularLocation>
</comment>
<dbReference type="InterPro" id="IPR004240">
    <property type="entry name" value="EMP70"/>
</dbReference>
<dbReference type="GO" id="GO:0072657">
    <property type="term" value="P:protein localization to membrane"/>
    <property type="evidence" value="ECO:0007669"/>
    <property type="project" value="TreeGrafter"/>
</dbReference>
<evidence type="ECO:0000313" key="9">
    <source>
        <dbReference type="Proteomes" id="UP000681967"/>
    </source>
</evidence>
<feature type="transmembrane region" description="Helical" evidence="7">
    <location>
        <begin position="339"/>
        <end position="362"/>
    </location>
</feature>
<dbReference type="Pfam" id="PF02990">
    <property type="entry name" value="EMP70"/>
    <property type="match status" value="1"/>
</dbReference>
<keyword evidence="6 7" id="KW-0472">Membrane</keyword>
<keyword evidence="5 7" id="KW-1133">Transmembrane helix</keyword>
<evidence type="ECO:0000256" key="3">
    <source>
        <dbReference type="ARBA" id="ARBA00022692"/>
    </source>
</evidence>
<evidence type="ECO:0000256" key="5">
    <source>
        <dbReference type="ARBA" id="ARBA00022989"/>
    </source>
</evidence>
<reference evidence="8" key="1">
    <citation type="submission" date="2021-02" db="EMBL/GenBank/DDBJ databases">
        <authorList>
            <person name="Nowell W R."/>
        </authorList>
    </citation>
    <scope>NUCLEOTIDE SEQUENCE</scope>
</reference>
<dbReference type="EMBL" id="CAJOBH010000743">
    <property type="protein sequence ID" value="CAF3814544.1"/>
    <property type="molecule type" value="Genomic_DNA"/>
</dbReference>
<evidence type="ECO:0000256" key="2">
    <source>
        <dbReference type="ARBA" id="ARBA00005227"/>
    </source>
</evidence>
<evidence type="ECO:0000256" key="7">
    <source>
        <dbReference type="RuleBase" id="RU363079"/>
    </source>
</evidence>
<sequence length="392" mass="44669">MVIKQSTTDSANYTHISNAANTASGLSPFYNDIGGSGRGSGRVEKRITISMFVMVTDILILVLLSTSSIRACSLFINPRNVFCRTDASELKNKTLVEVFANHLDSTEFMLPYDDSYFNFCSIADGISIRTSLGHNLLGDRIRSSPYKFQFRKDESCHHVCTKKYESSNIQQQKMLQRLMKGIISNYQHYWTIDSLPVRTCYISAQNEEICTFGVPIGCYITKNGETKHLCNFREKRNDTFYVFNHIDFEITYGGSQHRESVALHDEDCGSISVVKVQVRSLNSDKCNYSSEALMFQSTTEYINIPFTYTIKFVKGAQNSWGSRWHYLFKSIPQTDIEGFSVSLSLIIILFLLLVIAIIRFCVSHENLTRDIWYDKNGEIASCWVNTGFNCLK</sequence>
<name>A0A8S2JKJ1_9BILA</name>
<dbReference type="GO" id="GO:0016020">
    <property type="term" value="C:membrane"/>
    <property type="evidence" value="ECO:0007669"/>
    <property type="project" value="UniProtKB-SubCell"/>
</dbReference>
<evidence type="ECO:0000256" key="1">
    <source>
        <dbReference type="ARBA" id="ARBA00004141"/>
    </source>
</evidence>
<dbReference type="PANTHER" id="PTHR10766">
    <property type="entry name" value="TRANSMEMBRANE 9 SUPERFAMILY PROTEIN"/>
    <property type="match status" value="1"/>
</dbReference>
<keyword evidence="4" id="KW-0732">Signal</keyword>
<dbReference type="AlphaFoldDB" id="A0A8S2JKJ1"/>
<feature type="transmembrane region" description="Helical" evidence="7">
    <location>
        <begin position="47"/>
        <end position="69"/>
    </location>
</feature>
<evidence type="ECO:0000256" key="4">
    <source>
        <dbReference type="ARBA" id="ARBA00022729"/>
    </source>
</evidence>
<comment type="similarity">
    <text evidence="2 7">Belongs to the nonaspanin (TM9SF) (TC 9.A.2) family.</text>
</comment>
<protein>
    <recommendedName>
        <fullName evidence="7">Transmembrane 9 superfamily member</fullName>
    </recommendedName>
</protein>
<gene>
    <name evidence="8" type="ORF">BYL167_LOCUS3730</name>
</gene>
<dbReference type="PANTHER" id="PTHR10766:SF176">
    <property type="entry name" value="TRANSMEMBRANE 9 SUPERFAMILY MEMBER"/>
    <property type="match status" value="1"/>
</dbReference>
<evidence type="ECO:0000313" key="8">
    <source>
        <dbReference type="EMBL" id="CAF3814544.1"/>
    </source>
</evidence>
<proteinExistence type="inferred from homology"/>
<comment type="caution">
    <text evidence="7">Lacks conserved residue(s) required for the propagation of feature annotation.</text>
</comment>